<evidence type="ECO:0000313" key="2">
    <source>
        <dbReference type="EMBL" id="PKU41974.1"/>
    </source>
</evidence>
<proteinExistence type="predicted"/>
<reference evidence="3" key="2">
    <citation type="submission" date="2017-12" db="EMBL/GenBank/DDBJ databases">
        <title>Genome sequence of the Bar-tailed Godwit (Limosa lapponica baueri).</title>
        <authorList>
            <person name="Lima N.C.B."/>
            <person name="Parody-Merino A.M."/>
            <person name="Battley P.F."/>
            <person name="Fidler A.E."/>
            <person name="Prosdocimi F."/>
        </authorList>
    </citation>
    <scope>NUCLEOTIDE SEQUENCE [LARGE SCALE GENOMIC DNA]</scope>
</reference>
<keyword evidence="3" id="KW-1185">Reference proteome</keyword>
<reference evidence="3" key="1">
    <citation type="submission" date="2017-11" db="EMBL/GenBank/DDBJ databases">
        <authorList>
            <person name="Lima N.C."/>
            <person name="Parody-Merino A.M."/>
            <person name="Battley P.F."/>
            <person name="Fidler A.E."/>
            <person name="Prosdocimi F."/>
        </authorList>
    </citation>
    <scope>NUCLEOTIDE SEQUENCE [LARGE SCALE GENOMIC DNA]</scope>
</reference>
<name>A0A2I0U7B1_LIMLA</name>
<evidence type="ECO:0000313" key="3">
    <source>
        <dbReference type="Proteomes" id="UP000233556"/>
    </source>
</evidence>
<dbReference type="Proteomes" id="UP000233556">
    <property type="component" value="Unassembled WGS sequence"/>
</dbReference>
<sequence>MSEKCLCTQWKLKAYARTYHKKQSKGFEKEMSHPKLLCKFLQDGDNGDSVLMATIGMATTQKIRKLRIYTTRGREKGREEGRKGGRKEEKKGGRKEGGRKGGRKGGREREEGGERMTETGTILVAVEREACNKERKKKKEKKEKSQLHY</sequence>
<feature type="region of interest" description="Disordered" evidence="1">
    <location>
        <begin position="67"/>
        <end position="149"/>
    </location>
</feature>
<organism evidence="2 3">
    <name type="scientific">Limosa lapponica baueri</name>
    <dbReference type="NCBI Taxonomy" id="1758121"/>
    <lineage>
        <taxon>Eukaryota</taxon>
        <taxon>Metazoa</taxon>
        <taxon>Chordata</taxon>
        <taxon>Craniata</taxon>
        <taxon>Vertebrata</taxon>
        <taxon>Euteleostomi</taxon>
        <taxon>Archelosauria</taxon>
        <taxon>Archosauria</taxon>
        <taxon>Dinosauria</taxon>
        <taxon>Saurischia</taxon>
        <taxon>Theropoda</taxon>
        <taxon>Coelurosauria</taxon>
        <taxon>Aves</taxon>
        <taxon>Neognathae</taxon>
        <taxon>Neoaves</taxon>
        <taxon>Charadriiformes</taxon>
        <taxon>Scolopacidae</taxon>
        <taxon>Limosa</taxon>
    </lineage>
</organism>
<dbReference type="EMBL" id="KZ506048">
    <property type="protein sequence ID" value="PKU41974.1"/>
    <property type="molecule type" value="Genomic_DNA"/>
</dbReference>
<accession>A0A2I0U7B1</accession>
<dbReference type="AlphaFoldDB" id="A0A2I0U7B1"/>
<gene>
    <name evidence="2" type="ORF">llap_7719</name>
</gene>
<evidence type="ECO:0000256" key="1">
    <source>
        <dbReference type="SAM" id="MobiDB-lite"/>
    </source>
</evidence>
<protein>
    <submittedName>
        <fullName evidence="2">Uncharacterized protein</fullName>
    </submittedName>
</protein>
<feature type="compositionally biased region" description="Basic and acidic residues" evidence="1">
    <location>
        <begin position="72"/>
        <end position="117"/>
    </location>
</feature>